<reference evidence="5" key="3">
    <citation type="submission" date="2016-03" db="UniProtKB">
        <authorList>
            <consortium name="EnsemblProtists"/>
        </authorList>
    </citation>
    <scope>IDENTIFICATION</scope>
</reference>
<feature type="non-terminal residue" evidence="4">
    <location>
        <position position="113"/>
    </location>
</feature>
<dbReference type="EnsemblProtists" id="EKX51205">
    <property type="protein sequence ID" value="EKX51205"/>
    <property type="gene ID" value="GUITHDRAFT_61778"/>
</dbReference>
<dbReference type="SMART" id="SM00248">
    <property type="entry name" value="ANK"/>
    <property type="match status" value="3"/>
</dbReference>
<feature type="repeat" description="ANK" evidence="3">
    <location>
        <begin position="1"/>
        <end position="29"/>
    </location>
</feature>
<dbReference type="Pfam" id="PF00023">
    <property type="entry name" value="Ank"/>
    <property type="match status" value="1"/>
</dbReference>
<keyword evidence="6" id="KW-1185">Reference proteome</keyword>
<reference evidence="4 6" key="1">
    <citation type="journal article" date="2012" name="Nature">
        <title>Algal genomes reveal evolutionary mosaicism and the fate of nucleomorphs.</title>
        <authorList>
            <consortium name="DOE Joint Genome Institute"/>
            <person name="Curtis B.A."/>
            <person name="Tanifuji G."/>
            <person name="Burki F."/>
            <person name="Gruber A."/>
            <person name="Irimia M."/>
            <person name="Maruyama S."/>
            <person name="Arias M.C."/>
            <person name="Ball S.G."/>
            <person name="Gile G.H."/>
            <person name="Hirakawa Y."/>
            <person name="Hopkins J.F."/>
            <person name="Kuo A."/>
            <person name="Rensing S.A."/>
            <person name="Schmutz J."/>
            <person name="Symeonidi A."/>
            <person name="Elias M."/>
            <person name="Eveleigh R.J."/>
            <person name="Herman E.K."/>
            <person name="Klute M.J."/>
            <person name="Nakayama T."/>
            <person name="Obornik M."/>
            <person name="Reyes-Prieto A."/>
            <person name="Armbrust E.V."/>
            <person name="Aves S.J."/>
            <person name="Beiko R.G."/>
            <person name="Coutinho P."/>
            <person name="Dacks J.B."/>
            <person name="Durnford D.G."/>
            <person name="Fast N.M."/>
            <person name="Green B.R."/>
            <person name="Grisdale C.J."/>
            <person name="Hempel F."/>
            <person name="Henrissat B."/>
            <person name="Hoppner M.P."/>
            <person name="Ishida K."/>
            <person name="Kim E."/>
            <person name="Koreny L."/>
            <person name="Kroth P.G."/>
            <person name="Liu Y."/>
            <person name="Malik S.B."/>
            <person name="Maier U.G."/>
            <person name="McRose D."/>
            <person name="Mock T."/>
            <person name="Neilson J.A."/>
            <person name="Onodera N.T."/>
            <person name="Poole A.M."/>
            <person name="Pritham E.J."/>
            <person name="Richards T.A."/>
            <person name="Rocap G."/>
            <person name="Roy S.W."/>
            <person name="Sarai C."/>
            <person name="Schaack S."/>
            <person name="Shirato S."/>
            <person name="Slamovits C.H."/>
            <person name="Spencer D.F."/>
            <person name="Suzuki S."/>
            <person name="Worden A.Z."/>
            <person name="Zauner S."/>
            <person name="Barry K."/>
            <person name="Bell C."/>
            <person name="Bharti A.K."/>
            <person name="Crow J.A."/>
            <person name="Grimwood J."/>
            <person name="Kramer R."/>
            <person name="Lindquist E."/>
            <person name="Lucas S."/>
            <person name="Salamov A."/>
            <person name="McFadden G.I."/>
            <person name="Lane C.E."/>
            <person name="Keeling P.J."/>
            <person name="Gray M.W."/>
            <person name="Grigoriev I.V."/>
            <person name="Archibald J.M."/>
        </authorList>
    </citation>
    <scope>NUCLEOTIDE SEQUENCE</scope>
    <source>
        <strain evidence="4 6">CCMP2712</strain>
    </source>
</reference>
<dbReference type="Proteomes" id="UP000011087">
    <property type="component" value="Unassembled WGS sequence"/>
</dbReference>
<dbReference type="PROSITE" id="PS50088">
    <property type="entry name" value="ANK_REPEAT"/>
    <property type="match status" value="2"/>
</dbReference>
<dbReference type="InterPro" id="IPR036770">
    <property type="entry name" value="Ankyrin_rpt-contain_sf"/>
</dbReference>
<accession>L1JSN7</accession>
<dbReference type="eggNOG" id="KOG0510">
    <property type="taxonomic scope" value="Eukaryota"/>
</dbReference>
<feature type="repeat" description="ANK" evidence="3">
    <location>
        <begin position="64"/>
        <end position="96"/>
    </location>
</feature>
<sequence>PLHHSAERGQLQSVEVMLDARADVGRVSNEIMTPLHLAATNGHSWCCKALIVSRAYIDERGGQQKMTALHMATERGHVHTARLLIAERADLNIPDAQRRLPIEMCRNDEMRRV</sequence>
<dbReference type="GeneID" id="17307772"/>
<organism evidence="4">
    <name type="scientific">Guillardia theta (strain CCMP2712)</name>
    <name type="common">Cryptophyte</name>
    <dbReference type="NCBI Taxonomy" id="905079"/>
    <lineage>
        <taxon>Eukaryota</taxon>
        <taxon>Cryptophyceae</taxon>
        <taxon>Pyrenomonadales</taxon>
        <taxon>Geminigeraceae</taxon>
        <taxon>Guillardia</taxon>
    </lineage>
</organism>
<dbReference type="InterPro" id="IPR002110">
    <property type="entry name" value="Ankyrin_rpt"/>
</dbReference>
<gene>
    <name evidence="4" type="ORF">GUITHDRAFT_61778</name>
</gene>
<evidence type="ECO:0000313" key="6">
    <source>
        <dbReference type="Proteomes" id="UP000011087"/>
    </source>
</evidence>
<feature type="non-terminal residue" evidence="4">
    <location>
        <position position="1"/>
    </location>
</feature>
<dbReference type="PaxDb" id="55529-EKX51205"/>
<dbReference type="KEGG" id="gtt:GUITHDRAFT_61778"/>
<dbReference type="PANTHER" id="PTHR24171">
    <property type="entry name" value="ANKYRIN REPEAT DOMAIN-CONTAINING PROTEIN 39-RELATED"/>
    <property type="match status" value="1"/>
</dbReference>
<keyword evidence="2 3" id="KW-0040">ANK repeat</keyword>
<evidence type="ECO:0000256" key="3">
    <source>
        <dbReference type="PROSITE-ProRule" id="PRU00023"/>
    </source>
</evidence>
<evidence type="ECO:0000313" key="4">
    <source>
        <dbReference type="EMBL" id="EKX51205.1"/>
    </source>
</evidence>
<dbReference type="Gene3D" id="1.25.40.20">
    <property type="entry name" value="Ankyrin repeat-containing domain"/>
    <property type="match status" value="1"/>
</dbReference>
<proteinExistence type="predicted"/>
<dbReference type="AlphaFoldDB" id="L1JSN7"/>
<dbReference type="OrthoDB" id="194358at2759"/>
<name>L1JSN7_GUITC</name>
<dbReference type="PROSITE" id="PS50297">
    <property type="entry name" value="ANK_REP_REGION"/>
    <property type="match status" value="1"/>
</dbReference>
<dbReference type="SUPFAM" id="SSF48403">
    <property type="entry name" value="Ankyrin repeat"/>
    <property type="match status" value="1"/>
</dbReference>
<dbReference type="EMBL" id="JH992976">
    <property type="protein sequence ID" value="EKX51205.1"/>
    <property type="molecule type" value="Genomic_DNA"/>
</dbReference>
<protein>
    <submittedName>
        <fullName evidence="4 5">Uncharacterized protein</fullName>
    </submittedName>
</protein>
<evidence type="ECO:0000256" key="1">
    <source>
        <dbReference type="ARBA" id="ARBA00022737"/>
    </source>
</evidence>
<dbReference type="RefSeq" id="XP_005838185.1">
    <property type="nucleotide sequence ID" value="XM_005838128.1"/>
</dbReference>
<evidence type="ECO:0000256" key="2">
    <source>
        <dbReference type="ARBA" id="ARBA00023043"/>
    </source>
</evidence>
<dbReference type="STRING" id="905079.L1JSN7"/>
<dbReference type="Pfam" id="PF12796">
    <property type="entry name" value="Ank_2"/>
    <property type="match status" value="1"/>
</dbReference>
<keyword evidence="1" id="KW-0677">Repeat</keyword>
<evidence type="ECO:0000313" key="5">
    <source>
        <dbReference type="EnsemblProtists" id="EKX51205"/>
    </source>
</evidence>
<reference evidence="6" key="2">
    <citation type="submission" date="2012-11" db="EMBL/GenBank/DDBJ databases">
        <authorList>
            <person name="Kuo A."/>
            <person name="Curtis B.A."/>
            <person name="Tanifuji G."/>
            <person name="Burki F."/>
            <person name="Gruber A."/>
            <person name="Irimia M."/>
            <person name="Maruyama S."/>
            <person name="Arias M.C."/>
            <person name="Ball S.G."/>
            <person name="Gile G.H."/>
            <person name="Hirakawa Y."/>
            <person name="Hopkins J.F."/>
            <person name="Rensing S.A."/>
            <person name="Schmutz J."/>
            <person name="Symeonidi A."/>
            <person name="Elias M."/>
            <person name="Eveleigh R.J."/>
            <person name="Herman E.K."/>
            <person name="Klute M.J."/>
            <person name="Nakayama T."/>
            <person name="Obornik M."/>
            <person name="Reyes-Prieto A."/>
            <person name="Armbrust E.V."/>
            <person name="Aves S.J."/>
            <person name="Beiko R.G."/>
            <person name="Coutinho P."/>
            <person name="Dacks J.B."/>
            <person name="Durnford D.G."/>
            <person name="Fast N.M."/>
            <person name="Green B.R."/>
            <person name="Grisdale C."/>
            <person name="Hempe F."/>
            <person name="Henrissat B."/>
            <person name="Hoppner M.P."/>
            <person name="Ishida K.-I."/>
            <person name="Kim E."/>
            <person name="Koreny L."/>
            <person name="Kroth P.G."/>
            <person name="Liu Y."/>
            <person name="Malik S.-B."/>
            <person name="Maier U.G."/>
            <person name="McRose D."/>
            <person name="Mock T."/>
            <person name="Neilson J.A."/>
            <person name="Onodera N.T."/>
            <person name="Poole A.M."/>
            <person name="Pritham E.J."/>
            <person name="Richards T.A."/>
            <person name="Rocap G."/>
            <person name="Roy S.W."/>
            <person name="Sarai C."/>
            <person name="Schaack S."/>
            <person name="Shirato S."/>
            <person name="Slamovits C.H."/>
            <person name="Spencer D.F."/>
            <person name="Suzuki S."/>
            <person name="Worden A.Z."/>
            <person name="Zauner S."/>
            <person name="Barry K."/>
            <person name="Bell C."/>
            <person name="Bharti A.K."/>
            <person name="Crow J.A."/>
            <person name="Grimwood J."/>
            <person name="Kramer R."/>
            <person name="Lindquist E."/>
            <person name="Lucas S."/>
            <person name="Salamov A."/>
            <person name="McFadden G.I."/>
            <person name="Lane C.E."/>
            <person name="Keeling P.J."/>
            <person name="Gray M.W."/>
            <person name="Grigoriev I.V."/>
            <person name="Archibald J.M."/>
        </authorList>
    </citation>
    <scope>NUCLEOTIDE SEQUENCE</scope>
    <source>
        <strain evidence="6">CCMP2712</strain>
    </source>
</reference>
<dbReference type="HOGENOM" id="CLU_000134_18_9_1"/>
<dbReference type="PANTHER" id="PTHR24171:SF9">
    <property type="entry name" value="ANKYRIN REPEAT DOMAIN-CONTAINING PROTEIN 39"/>
    <property type="match status" value="1"/>
</dbReference>